<dbReference type="RefSeq" id="WP_194450128.1">
    <property type="nucleotide sequence ID" value="NZ_CP063849.1"/>
</dbReference>
<dbReference type="InterPro" id="IPR003838">
    <property type="entry name" value="ABC3_permease_C"/>
</dbReference>
<keyword evidence="5 7" id="KW-0472">Membrane</keyword>
<keyword evidence="11" id="KW-1185">Reference proteome</keyword>
<evidence type="ECO:0000313" key="11">
    <source>
        <dbReference type="Proteomes" id="UP000593892"/>
    </source>
</evidence>
<evidence type="ECO:0000313" key="10">
    <source>
        <dbReference type="EMBL" id="QOY88466.1"/>
    </source>
</evidence>
<dbReference type="Pfam" id="PF02687">
    <property type="entry name" value="FtsX"/>
    <property type="match status" value="2"/>
</dbReference>
<feature type="domain" description="MacB-like periplasmic core" evidence="9">
    <location>
        <begin position="88"/>
        <end position="309"/>
    </location>
</feature>
<comment type="similarity">
    <text evidence="6">Belongs to the ABC-4 integral membrane protein family.</text>
</comment>
<evidence type="ECO:0000259" key="8">
    <source>
        <dbReference type="Pfam" id="PF02687"/>
    </source>
</evidence>
<feature type="transmembrane region" description="Helical" evidence="7">
    <location>
        <begin position="854"/>
        <end position="873"/>
    </location>
</feature>
<sequence length="890" mass="97244">MNWLREIWRRVKFLSHRSQAEDDLAEEMRLHLDLRAEETGRDESRRRFGNELLLRETSREAWGWRWLDSLSQDLRYGGRALAAHPGFTITAVLSLALGIGANTAIFSIVNAVMLRALPVEDPQRLVQLRSGKNGSFTNPIWEQVRDHQQAFAGTLAYGDGRFDLASGGESRFAQGLWVSGDFFRVLGIAPLRGRLLTAEDDQHGGGKSGPVAVISYAFWQSYFGGDPAALGKTITLDRHPFEIVGVTPPYFTGLDVDKGFDVSIPIGCEPILHTDISALDHRSWWWLRILARLKPGDSVPQAEAKIQALQGEIRRATMPTTWEEEDRKNFLKDAFQLRPTATGFSSTRDRYRQGLFTLMAVVGLVLLIACANIANLLLARAAARQREISIRMAIGAGRRRVIRQLLTESLLLSGLGALGGFVFSLWGSRLLVRLFSTALDPLDVNVSPDLMVLAFTSGVALLTGLLFGLAPAFRATSVSPNHVLKENARGAIAGGSRFRLGKMLVATQVALSLVLLVGAGLFLNSLRNLLGTSMGFDRRNVTLVQVNTLEKVPKERRVELFRTILERLRTVPGVTLAASSLITPVSHRGWNQFVFPEGYAAQSREDTLTWFNRVSPGYFRTMSTPLRAGRDFDSRDTKSSTKVIIINEAAARHYFGGVSAIGKNVGMDLDGKTGEKELFQVIGIVADTKYVDLREETKLSAYLVTTQEAEPRGETNFILRSAVPGATLTSAVRAAIAEIDPGLALEFRDFETQVNESLVQERTVALLSSFFGALALMLAMIGLYGVTSYAVLRRQGEIGIRMALGASQGSVVWLVLRDVTMILAVGMVLGIAASLAAGRLVTAMLFGVKAADPATLAVCAAVLASATTMAGFVPARRASRLDPTTALRDE</sequence>
<feature type="transmembrane region" description="Helical" evidence="7">
    <location>
        <begin position="764"/>
        <end position="786"/>
    </location>
</feature>
<accession>A0A7S7NRQ4</accession>
<evidence type="ECO:0000256" key="6">
    <source>
        <dbReference type="ARBA" id="ARBA00038076"/>
    </source>
</evidence>
<dbReference type="PANTHER" id="PTHR30572:SF4">
    <property type="entry name" value="ABC TRANSPORTER PERMEASE YTRF"/>
    <property type="match status" value="1"/>
</dbReference>
<keyword evidence="2" id="KW-1003">Cell membrane</keyword>
<dbReference type="Proteomes" id="UP000593892">
    <property type="component" value="Chromosome"/>
</dbReference>
<evidence type="ECO:0000259" key="9">
    <source>
        <dbReference type="Pfam" id="PF12704"/>
    </source>
</evidence>
<gene>
    <name evidence="10" type="ORF">IRI77_00440</name>
</gene>
<feature type="domain" description="MacB-like periplasmic core" evidence="9">
    <location>
        <begin position="509"/>
        <end position="734"/>
    </location>
</feature>
<feature type="transmembrane region" description="Helical" evidence="7">
    <location>
        <begin position="822"/>
        <end position="842"/>
    </location>
</feature>
<evidence type="ECO:0000256" key="4">
    <source>
        <dbReference type="ARBA" id="ARBA00022989"/>
    </source>
</evidence>
<dbReference type="NCBIfam" id="TIGR03434">
    <property type="entry name" value="ADOP"/>
    <property type="match status" value="1"/>
</dbReference>
<feature type="transmembrane region" description="Helical" evidence="7">
    <location>
        <begin position="409"/>
        <end position="432"/>
    </location>
</feature>
<dbReference type="GO" id="GO:0022857">
    <property type="term" value="F:transmembrane transporter activity"/>
    <property type="evidence" value="ECO:0007669"/>
    <property type="project" value="TreeGrafter"/>
</dbReference>
<evidence type="ECO:0000256" key="3">
    <source>
        <dbReference type="ARBA" id="ARBA00022692"/>
    </source>
</evidence>
<dbReference type="InterPro" id="IPR025857">
    <property type="entry name" value="MacB_PCD"/>
</dbReference>
<keyword evidence="3 7" id="KW-0812">Transmembrane</keyword>
<reference evidence="10 11" key="1">
    <citation type="submission" date="2020-10" db="EMBL/GenBank/DDBJ databases">
        <title>Complete genome sequence of Paludibaculum fermentans P105T, a facultatively anaerobic acidobacterium capable of dissimilatory Fe(III) reduction.</title>
        <authorList>
            <person name="Dedysh S.N."/>
            <person name="Beletsky A.V."/>
            <person name="Kulichevskaya I.S."/>
            <person name="Mardanov A.V."/>
            <person name="Ravin N.V."/>
        </authorList>
    </citation>
    <scope>NUCLEOTIDE SEQUENCE [LARGE SCALE GENOMIC DNA]</scope>
    <source>
        <strain evidence="10 11">P105</strain>
    </source>
</reference>
<evidence type="ECO:0000256" key="5">
    <source>
        <dbReference type="ARBA" id="ARBA00023136"/>
    </source>
</evidence>
<dbReference type="GO" id="GO:0005886">
    <property type="term" value="C:plasma membrane"/>
    <property type="evidence" value="ECO:0007669"/>
    <property type="project" value="UniProtKB-SubCell"/>
</dbReference>
<proteinExistence type="inferred from homology"/>
<feature type="transmembrane region" description="Helical" evidence="7">
    <location>
        <begin position="452"/>
        <end position="473"/>
    </location>
</feature>
<protein>
    <submittedName>
        <fullName evidence="10">ABC transporter permease</fullName>
    </submittedName>
</protein>
<dbReference type="AlphaFoldDB" id="A0A7S7NRQ4"/>
<evidence type="ECO:0000256" key="1">
    <source>
        <dbReference type="ARBA" id="ARBA00004651"/>
    </source>
</evidence>
<keyword evidence="4 7" id="KW-1133">Transmembrane helix</keyword>
<feature type="transmembrane region" description="Helical" evidence="7">
    <location>
        <begin position="355"/>
        <end position="378"/>
    </location>
</feature>
<dbReference type="InterPro" id="IPR050250">
    <property type="entry name" value="Macrolide_Exporter_MacB"/>
</dbReference>
<evidence type="ECO:0000256" key="2">
    <source>
        <dbReference type="ARBA" id="ARBA00022475"/>
    </source>
</evidence>
<dbReference type="Pfam" id="PF12704">
    <property type="entry name" value="MacB_PCD"/>
    <property type="match status" value="2"/>
</dbReference>
<comment type="subcellular location">
    <subcellularLocation>
        <location evidence="1">Cell membrane</location>
        <topology evidence="1">Multi-pass membrane protein</topology>
    </subcellularLocation>
</comment>
<feature type="domain" description="ABC3 transporter permease C-terminal" evidence="8">
    <location>
        <begin position="360"/>
        <end position="480"/>
    </location>
</feature>
<dbReference type="InterPro" id="IPR017800">
    <property type="entry name" value="ADOP"/>
</dbReference>
<dbReference type="KEGG" id="pfer:IRI77_00440"/>
<organism evidence="10 11">
    <name type="scientific">Paludibaculum fermentans</name>
    <dbReference type="NCBI Taxonomy" id="1473598"/>
    <lineage>
        <taxon>Bacteria</taxon>
        <taxon>Pseudomonadati</taxon>
        <taxon>Acidobacteriota</taxon>
        <taxon>Terriglobia</taxon>
        <taxon>Bryobacterales</taxon>
        <taxon>Bryobacteraceae</taxon>
        <taxon>Paludibaculum</taxon>
    </lineage>
</organism>
<feature type="transmembrane region" description="Helical" evidence="7">
    <location>
        <begin position="503"/>
        <end position="523"/>
    </location>
</feature>
<name>A0A7S7NRQ4_PALFE</name>
<feature type="domain" description="ABC3 transporter permease C-terminal" evidence="8">
    <location>
        <begin position="770"/>
        <end position="883"/>
    </location>
</feature>
<dbReference type="PANTHER" id="PTHR30572">
    <property type="entry name" value="MEMBRANE COMPONENT OF TRANSPORTER-RELATED"/>
    <property type="match status" value="1"/>
</dbReference>
<dbReference type="EMBL" id="CP063849">
    <property type="protein sequence ID" value="QOY88466.1"/>
    <property type="molecule type" value="Genomic_DNA"/>
</dbReference>
<evidence type="ECO:0000256" key="7">
    <source>
        <dbReference type="SAM" id="Phobius"/>
    </source>
</evidence>